<sequence>TGSRVPMRILVTGGSGLVGKAIEHVVQQEGGKLEGEEWIFLSSKDGDLVDVGQTRAVFEKHRPTHVIHLAAKVGGLYQHMKENLLFLRDNLKINDNVLQTAHEMGVAKVVSCLSSCIFPENTTYPIDETMVSSFSLLFTHCRPGVSNSFYPRATSALWFPSKGRL</sequence>
<dbReference type="GeneTree" id="ENSGT00390000004681"/>
<proteinExistence type="predicted"/>
<protein>
    <submittedName>
        <fullName evidence="2">GDP-L-fucose synthase</fullName>
    </submittedName>
</protein>
<organism evidence="2 3">
    <name type="scientific">Cyclopterus lumpus</name>
    <name type="common">Lumpsucker</name>
    <dbReference type="NCBI Taxonomy" id="8103"/>
    <lineage>
        <taxon>Eukaryota</taxon>
        <taxon>Metazoa</taxon>
        <taxon>Chordata</taxon>
        <taxon>Craniata</taxon>
        <taxon>Vertebrata</taxon>
        <taxon>Euteleostomi</taxon>
        <taxon>Actinopterygii</taxon>
        <taxon>Neopterygii</taxon>
        <taxon>Teleostei</taxon>
        <taxon>Neoteleostei</taxon>
        <taxon>Acanthomorphata</taxon>
        <taxon>Eupercaria</taxon>
        <taxon>Perciformes</taxon>
        <taxon>Cottioidei</taxon>
        <taxon>Cottales</taxon>
        <taxon>Cyclopteridae</taxon>
        <taxon>Cyclopterus</taxon>
    </lineage>
</organism>
<dbReference type="PANTHER" id="PTHR43238">
    <property type="entry name" value="GDP-L-FUCOSE SYNTHASE"/>
    <property type="match status" value="1"/>
</dbReference>
<dbReference type="Gene3D" id="3.40.50.720">
    <property type="entry name" value="NAD(P)-binding Rossmann-like Domain"/>
    <property type="match status" value="1"/>
</dbReference>
<feature type="domain" description="NAD-dependent epimerase/dehydratase" evidence="1">
    <location>
        <begin position="9"/>
        <end position="130"/>
    </location>
</feature>
<dbReference type="Proteomes" id="UP000694565">
    <property type="component" value="Unplaced"/>
</dbReference>
<dbReference type="Pfam" id="PF01370">
    <property type="entry name" value="Epimerase"/>
    <property type="match status" value="1"/>
</dbReference>
<name>A0A8C2XT29_CYCLU</name>
<evidence type="ECO:0000313" key="3">
    <source>
        <dbReference type="Proteomes" id="UP000694565"/>
    </source>
</evidence>
<reference evidence="2" key="1">
    <citation type="submission" date="2025-08" db="UniProtKB">
        <authorList>
            <consortium name="Ensembl"/>
        </authorList>
    </citation>
    <scope>IDENTIFICATION</scope>
</reference>
<dbReference type="InterPro" id="IPR036291">
    <property type="entry name" value="NAD(P)-bd_dom_sf"/>
</dbReference>
<keyword evidence="3" id="KW-1185">Reference proteome</keyword>
<dbReference type="SUPFAM" id="SSF51735">
    <property type="entry name" value="NAD(P)-binding Rossmann-fold domains"/>
    <property type="match status" value="1"/>
</dbReference>
<dbReference type="GO" id="GO:0050577">
    <property type="term" value="F:GDP-L-fucose synthase activity"/>
    <property type="evidence" value="ECO:0007669"/>
    <property type="project" value="TreeGrafter"/>
</dbReference>
<gene>
    <name evidence="2" type="primary">LOC117735222</name>
</gene>
<dbReference type="InterPro" id="IPR001509">
    <property type="entry name" value="Epimerase_deHydtase"/>
</dbReference>
<dbReference type="PANTHER" id="PTHR43238:SF1">
    <property type="entry name" value="GDP-L-FUCOSE SYNTHASE"/>
    <property type="match status" value="1"/>
</dbReference>
<accession>A0A8C2XT29</accession>
<evidence type="ECO:0000313" key="2">
    <source>
        <dbReference type="Ensembl" id="ENSCLMP00005019724.1"/>
    </source>
</evidence>
<evidence type="ECO:0000259" key="1">
    <source>
        <dbReference type="Pfam" id="PF01370"/>
    </source>
</evidence>
<reference evidence="2" key="2">
    <citation type="submission" date="2025-09" db="UniProtKB">
        <authorList>
            <consortium name="Ensembl"/>
        </authorList>
    </citation>
    <scope>IDENTIFICATION</scope>
</reference>
<dbReference type="Ensembl" id="ENSCLMT00005020748.1">
    <property type="protein sequence ID" value="ENSCLMP00005019724.1"/>
    <property type="gene ID" value="ENSCLMG00005009824.1"/>
</dbReference>
<dbReference type="AlphaFoldDB" id="A0A8C2XT29"/>